<organism evidence="2 3">
    <name type="scientific">Aspergillus steynii IBT 23096</name>
    <dbReference type="NCBI Taxonomy" id="1392250"/>
    <lineage>
        <taxon>Eukaryota</taxon>
        <taxon>Fungi</taxon>
        <taxon>Dikarya</taxon>
        <taxon>Ascomycota</taxon>
        <taxon>Pezizomycotina</taxon>
        <taxon>Eurotiomycetes</taxon>
        <taxon>Eurotiomycetidae</taxon>
        <taxon>Eurotiales</taxon>
        <taxon>Aspergillaceae</taxon>
        <taxon>Aspergillus</taxon>
        <taxon>Aspergillus subgen. Circumdati</taxon>
    </lineage>
</organism>
<proteinExistence type="predicted"/>
<keyword evidence="3" id="KW-1185">Reference proteome</keyword>
<dbReference type="PANTHER" id="PTHR42055">
    <property type="entry name" value="YALI0E03476P"/>
    <property type="match status" value="1"/>
</dbReference>
<evidence type="ECO:0000313" key="2">
    <source>
        <dbReference type="EMBL" id="PLB55038.1"/>
    </source>
</evidence>
<evidence type="ECO:0000313" key="3">
    <source>
        <dbReference type="Proteomes" id="UP000234275"/>
    </source>
</evidence>
<feature type="signal peptide" evidence="1">
    <location>
        <begin position="1"/>
        <end position="32"/>
    </location>
</feature>
<evidence type="ECO:0000256" key="1">
    <source>
        <dbReference type="SAM" id="SignalP"/>
    </source>
</evidence>
<reference evidence="2 3" key="1">
    <citation type="submission" date="2016-12" db="EMBL/GenBank/DDBJ databases">
        <title>The genomes of Aspergillus section Nigri reveals drivers in fungal speciation.</title>
        <authorList>
            <consortium name="DOE Joint Genome Institute"/>
            <person name="Vesth T.C."/>
            <person name="Nybo J."/>
            <person name="Theobald S."/>
            <person name="Brandl J."/>
            <person name="Frisvad J.C."/>
            <person name="Nielsen K.F."/>
            <person name="Lyhne E.K."/>
            <person name="Kogle M.E."/>
            <person name="Kuo A."/>
            <person name="Riley R."/>
            <person name="Clum A."/>
            <person name="Nolan M."/>
            <person name="Lipzen A."/>
            <person name="Salamov A."/>
            <person name="Henrissat B."/>
            <person name="Wiebenga A."/>
            <person name="De Vries R.P."/>
            <person name="Grigoriev I.V."/>
            <person name="Mortensen U.H."/>
            <person name="Andersen M.R."/>
            <person name="Baker S.E."/>
        </authorList>
    </citation>
    <scope>NUCLEOTIDE SEQUENCE [LARGE SCALE GENOMIC DNA]</scope>
    <source>
        <strain evidence="2 3">IBT 23096</strain>
    </source>
</reference>
<dbReference type="RefSeq" id="XP_024710340.1">
    <property type="nucleotide sequence ID" value="XM_024852759.1"/>
</dbReference>
<gene>
    <name evidence="2" type="ORF">P170DRAFT_470466</name>
</gene>
<protein>
    <submittedName>
        <fullName evidence="2">Uncharacterized protein</fullName>
    </submittedName>
</protein>
<accession>A0A2I2GQ88</accession>
<name>A0A2I2GQ88_9EURO</name>
<dbReference type="PANTHER" id="PTHR42055:SF1">
    <property type="entry name" value="YALI0E03476P"/>
    <property type="match status" value="1"/>
</dbReference>
<dbReference type="AlphaFoldDB" id="A0A2I2GQ88"/>
<sequence>MIPHRSTALLTIIVFVALLLVIFSTSPSSVDSASGEEKVSSVADYVRHPKLPSLNDFHLPSFRPTVHTPPELQPNSTSGESKWFTDWAWLNPFSSAITLDENRSVLPPLRQRPFIYTYYEPNKGNDKNEENADAQLLLAWRRAWFAQGFRPIILGPGEAMNNQLYELVQPLKLHQDLEVELFRWLAWGHMGDGLLADWRCFPMARYDDPLLSSLRLGTDPAFITRFDRINSALFAGEKSRINEAIKEAMKKIDENSKSMLDLVPGEFFRNEQSNSLAFYDSTTVTTNFPALAEQSVKSATAGRLGLVDLINSHLHSAFQNSFPAGLAVLKPFPEHTTALVEPSLRLAKALAQCPKSPVPSSCPPNLLKCHPCESAKPMQVSQPATYRNTTRVFTIGTLPHPYTLISLQQNSAEVTTRHVRRETERDNWLKAVTKDQLGLELGGSSRAVVFKKAVADDGVIGTSLWMTVESIPPEAGQALPTELLDELEWQFGFKIPRTGKVDAKHEGDTKESIQHANPSLEGVDKEYDLLRAAREILKSKETNRINIKDVAEAWNLADTEVWRFVRAYRARSIVERKKWEEEEKDFVGARVKP</sequence>
<dbReference type="STRING" id="1392250.A0A2I2GQ88"/>
<dbReference type="Proteomes" id="UP000234275">
    <property type="component" value="Unassembled WGS sequence"/>
</dbReference>
<comment type="caution">
    <text evidence="2">The sequence shown here is derived from an EMBL/GenBank/DDBJ whole genome shotgun (WGS) entry which is preliminary data.</text>
</comment>
<feature type="chain" id="PRO_5014156037" evidence="1">
    <location>
        <begin position="33"/>
        <end position="593"/>
    </location>
</feature>
<dbReference type="EMBL" id="MSFO01000001">
    <property type="protein sequence ID" value="PLB55038.1"/>
    <property type="molecule type" value="Genomic_DNA"/>
</dbReference>
<dbReference type="GeneID" id="36560457"/>
<keyword evidence="1" id="KW-0732">Signal</keyword>
<dbReference type="OrthoDB" id="5312133at2759"/>
<dbReference type="VEuPathDB" id="FungiDB:P170DRAFT_470466"/>